<dbReference type="Pfam" id="PF00089">
    <property type="entry name" value="Trypsin"/>
    <property type="match status" value="1"/>
</dbReference>
<comment type="similarity">
    <text evidence="1">Belongs to the peptidase S1 family.</text>
</comment>
<feature type="chain" id="PRO_5026759045" evidence="6">
    <location>
        <begin position="20"/>
        <end position="261"/>
    </location>
</feature>
<feature type="signal peptide" evidence="6">
    <location>
        <begin position="1"/>
        <end position="19"/>
    </location>
</feature>
<dbReference type="Gene3D" id="2.40.10.10">
    <property type="entry name" value="Trypsin-like serine proteases"/>
    <property type="match status" value="1"/>
</dbReference>
<proteinExistence type="inferred from homology"/>
<dbReference type="InterPro" id="IPR001314">
    <property type="entry name" value="Peptidase_S1A"/>
</dbReference>
<evidence type="ECO:0000256" key="3">
    <source>
        <dbReference type="ARBA" id="ARBA00022801"/>
    </source>
</evidence>
<dbReference type="GO" id="GO:0006508">
    <property type="term" value="P:proteolysis"/>
    <property type="evidence" value="ECO:0007669"/>
    <property type="project" value="UniProtKB-KW"/>
</dbReference>
<dbReference type="GO" id="GO:0004252">
    <property type="term" value="F:serine-type endopeptidase activity"/>
    <property type="evidence" value="ECO:0007669"/>
    <property type="project" value="InterPro"/>
</dbReference>
<keyword evidence="2 8" id="KW-0645">Protease</keyword>
<keyword evidence="6" id="KW-0732">Signal</keyword>
<dbReference type="SMART" id="SM00020">
    <property type="entry name" value="Tryp_SPc"/>
    <property type="match status" value="1"/>
</dbReference>
<dbReference type="CDD" id="cd00190">
    <property type="entry name" value="Tryp_SPc"/>
    <property type="match status" value="1"/>
</dbReference>
<evidence type="ECO:0000259" key="7">
    <source>
        <dbReference type="PROSITE" id="PS50240"/>
    </source>
</evidence>
<keyword evidence="4" id="KW-0720">Serine protease</keyword>
<accession>A0A6M2DX44</accession>
<dbReference type="PROSITE" id="PS50240">
    <property type="entry name" value="TRYPSIN_DOM"/>
    <property type="match status" value="1"/>
</dbReference>
<dbReference type="PANTHER" id="PTHR24276:SF91">
    <property type="entry name" value="AT26814P-RELATED"/>
    <property type="match status" value="1"/>
</dbReference>
<dbReference type="InterPro" id="IPR001254">
    <property type="entry name" value="Trypsin_dom"/>
</dbReference>
<dbReference type="EMBL" id="GIIL01006524">
    <property type="protein sequence ID" value="NOV50250.1"/>
    <property type="molecule type" value="Transcribed_RNA"/>
</dbReference>
<dbReference type="InterPro" id="IPR050430">
    <property type="entry name" value="Peptidase_S1"/>
</dbReference>
<sequence>MKFFQLVLVSLSFLCYVYSKEFKTANYSRMVGGQAVDISDLPYAASILHLGEHICGGVIVSRYFVLTAASCFKNVQSEEQIQVRVGSFRAYYSGIIIDADFYILYPDYGTDFASTEHDVALVRLAYPLKFDNNIQLAAVADLGEEPVAGSLAVVIGWERFEVTRDIAGDLRQINVTIVDGFDCFVAYMDIQDITKNHLCAGSFKKYTAACRGDIGSPLIVDGLIVGLFSRTSNCSDPNQPAIYTNLAKYFTWIEYSIKLFT</sequence>
<protein>
    <submittedName>
        <fullName evidence="8">Putative trypsin-like serine protease</fullName>
    </submittedName>
</protein>
<evidence type="ECO:0000256" key="1">
    <source>
        <dbReference type="ARBA" id="ARBA00007664"/>
    </source>
</evidence>
<dbReference type="SUPFAM" id="SSF50494">
    <property type="entry name" value="Trypsin-like serine proteases"/>
    <property type="match status" value="1"/>
</dbReference>
<dbReference type="AlphaFoldDB" id="A0A6M2DX44"/>
<dbReference type="PANTHER" id="PTHR24276">
    <property type="entry name" value="POLYSERASE-RELATED"/>
    <property type="match status" value="1"/>
</dbReference>
<dbReference type="InterPro" id="IPR009003">
    <property type="entry name" value="Peptidase_S1_PA"/>
</dbReference>
<evidence type="ECO:0000256" key="4">
    <source>
        <dbReference type="ARBA" id="ARBA00022825"/>
    </source>
</evidence>
<evidence type="ECO:0000256" key="6">
    <source>
        <dbReference type="SAM" id="SignalP"/>
    </source>
</evidence>
<organism evidence="8">
    <name type="scientific">Xenopsylla cheopis</name>
    <name type="common">Oriental rat flea</name>
    <name type="synonym">Pulex cheopis</name>
    <dbReference type="NCBI Taxonomy" id="163159"/>
    <lineage>
        <taxon>Eukaryota</taxon>
        <taxon>Metazoa</taxon>
        <taxon>Ecdysozoa</taxon>
        <taxon>Arthropoda</taxon>
        <taxon>Hexapoda</taxon>
        <taxon>Insecta</taxon>
        <taxon>Pterygota</taxon>
        <taxon>Neoptera</taxon>
        <taxon>Endopterygota</taxon>
        <taxon>Siphonaptera</taxon>
        <taxon>Pulicidae</taxon>
        <taxon>Xenopsyllinae</taxon>
        <taxon>Xenopsylla</taxon>
    </lineage>
</organism>
<evidence type="ECO:0000256" key="5">
    <source>
        <dbReference type="ARBA" id="ARBA00023157"/>
    </source>
</evidence>
<evidence type="ECO:0000313" key="8">
    <source>
        <dbReference type="EMBL" id="NOV50250.1"/>
    </source>
</evidence>
<name>A0A6M2DX44_XENCH</name>
<dbReference type="PRINTS" id="PR00722">
    <property type="entry name" value="CHYMOTRYPSIN"/>
</dbReference>
<feature type="domain" description="Peptidase S1" evidence="7">
    <location>
        <begin position="30"/>
        <end position="258"/>
    </location>
</feature>
<keyword evidence="3" id="KW-0378">Hydrolase</keyword>
<evidence type="ECO:0000256" key="2">
    <source>
        <dbReference type="ARBA" id="ARBA00022670"/>
    </source>
</evidence>
<keyword evidence="5" id="KW-1015">Disulfide bond</keyword>
<dbReference type="FunFam" id="2.40.10.10:FF:000068">
    <property type="entry name" value="transmembrane protease serine 2"/>
    <property type="match status" value="1"/>
</dbReference>
<reference evidence="8" key="1">
    <citation type="submission" date="2020-03" db="EMBL/GenBank/DDBJ databases">
        <title>Transcriptomic Profiling of the Digestive Tract of the Rat Flea, Xenopsylla cheopis, Following Blood Feeding and Infection with Yersinia pestis.</title>
        <authorList>
            <person name="Bland D.M."/>
            <person name="Martens C.A."/>
            <person name="Virtaneva K."/>
            <person name="Kanakabandi K."/>
            <person name="Long D."/>
            <person name="Rosenke R."/>
            <person name="Saturday G.A."/>
            <person name="Hoyt F.H."/>
            <person name="Bruno D.P."/>
            <person name="Ribeiro J.M.C."/>
            <person name="Hinnebusch J."/>
        </authorList>
    </citation>
    <scope>NUCLEOTIDE SEQUENCE</scope>
</reference>
<dbReference type="InterPro" id="IPR043504">
    <property type="entry name" value="Peptidase_S1_PA_chymotrypsin"/>
</dbReference>